<evidence type="ECO:0000313" key="3">
    <source>
        <dbReference type="Proteomes" id="UP000070544"/>
    </source>
</evidence>
<organism evidence="2 3">
    <name type="scientific">Gonapodya prolifera (strain JEL478)</name>
    <name type="common">Monoblepharis prolifera</name>
    <dbReference type="NCBI Taxonomy" id="1344416"/>
    <lineage>
        <taxon>Eukaryota</taxon>
        <taxon>Fungi</taxon>
        <taxon>Fungi incertae sedis</taxon>
        <taxon>Chytridiomycota</taxon>
        <taxon>Chytridiomycota incertae sedis</taxon>
        <taxon>Monoblepharidomycetes</taxon>
        <taxon>Monoblepharidales</taxon>
        <taxon>Gonapodyaceae</taxon>
        <taxon>Gonapodya</taxon>
    </lineage>
</organism>
<dbReference type="SUPFAM" id="SSF52402">
    <property type="entry name" value="Adenine nucleotide alpha hydrolases-like"/>
    <property type="match status" value="1"/>
</dbReference>
<feature type="domain" description="UspA" evidence="1">
    <location>
        <begin position="34"/>
        <end position="168"/>
    </location>
</feature>
<dbReference type="Gene3D" id="3.40.50.620">
    <property type="entry name" value="HUPs"/>
    <property type="match status" value="1"/>
</dbReference>
<dbReference type="InterPro" id="IPR006015">
    <property type="entry name" value="Universal_stress_UspA"/>
</dbReference>
<accession>A0A139AP56</accession>
<dbReference type="GO" id="GO:0016787">
    <property type="term" value="F:hydrolase activity"/>
    <property type="evidence" value="ECO:0007669"/>
    <property type="project" value="UniProtKB-KW"/>
</dbReference>
<protein>
    <submittedName>
        <fullName evidence="2">Adenine nucleotide alpha hydrolases-like protein</fullName>
    </submittedName>
</protein>
<proteinExistence type="predicted"/>
<name>A0A139AP56_GONPJ</name>
<keyword evidence="3" id="KW-1185">Reference proteome</keyword>
<gene>
    <name evidence="2" type="ORF">M427DRAFT_53883</name>
</gene>
<dbReference type="PANTHER" id="PTHR46100:SF4">
    <property type="entry name" value="USPA DOMAIN-CONTAINING PROTEIN"/>
    <property type="match status" value="1"/>
</dbReference>
<dbReference type="Pfam" id="PF00582">
    <property type="entry name" value="Usp"/>
    <property type="match status" value="1"/>
</dbReference>
<evidence type="ECO:0000259" key="1">
    <source>
        <dbReference type="Pfam" id="PF00582"/>
    </source>
</evidence>
<dbReference type="OrthoDB" id="843225at2759"/>
<sequence length="183" mass="19753">MADITHTPTPPPVPEEVIEAAPGGDQHVDEDKPKKVLIASDFSDHADAALRFACKNVVRTGDTLVMLFTDTEKNVTAQAEVRKSIGPKLRAHTERAKWELLKGKQVKCEFALTFSSEPGKAICDAGDRLKADLVVMGSAGKTLLKGLVIGSVSNYVLAHSNVPVLVYKPPGAEPVKQHEATYR</sequence>
<dbReference type="EMBL" id="KQ965742">
    <property type="protein sequence ID" value="KXS18508.1"/>
    <property type="molecule type" value="Genomic_DNA"/>
</dbReference>
<dbReference type="PRINTS" id="PR01438">
    <property type="entry name" value="UNVRSLSTRESS"/>
</dbReference>
<evidence type="ECO:0000313" key="2">
    <source>
        <dbReference type="EMBL" id="KXS18508.1"/>
    </source>
</evidence>
<reference evidence="2 3" key="1">
    <citation type="journal article" date="2015" name="Genome Biol. Evol.">
        <title>Phylogenomic analyses indicate that early fungi evolved digesting cell walls of algal ancestors of land plants.</title>
        <authorList>
            <person name="Chang Y."/>
            <person name="Wang S."/>
            <person name="Sekimoto S."/>
            <person name="Aerts A.L."/>
            <person name="Choi C."/>
            <person name="Clum A."/>
            <person name="LaButti K.M."/>
            <person name="Lindquist E.A."/>
            <person name="Yee Ngan C."/>
            <person name="Ohm R.A."/>
            <person name="Salamov A.A."/>
            <person name="Grigoriev I.V."/>
            <person name="Spatafora J.W."/>
            <person name="Berbee M.L."/>
        </authorList>
    </citation>
    <scope>NUCLEOTIDE SEQUENCE [LARGE SCALE GENOMIC DNA]</scope>
    <source>
        <strain evidence="2 3">JEL478</strain>
    </source>
</reference>
<dbReference type="InterPro" id="IPR006016">
    <property type="entry name" value="UspA"/>
</dbReference>
<dbReference type="AlphaFoldDB" id="A0A139AP56"/>
<dbReference type="OMA" id="HTERAKW"/>
<dbReference type="InterPro" id="IPR014729">
    <property type="entry name" value="Rossmann-like_a/b/a_fold"/>
</dbReference>
<dbReference type="Proteomes" id="UP000070544">
    <property type="component" value="Unassembled WGS sequence"/>
</dbReference>
<dbReference type="PANTHER" id="PTHR46100">
    <property type="entry name" value="IMP2'P"/>
    <property type="match status" value="1"/>
</dbReference>
<keyword evidence="2" id="KW-0378">Hydrolase</keyword>
<dbReference type="CDD" id="cd23659">
    <property type="entry name" value="USP_At3g01520-like"/>
    <property type="match status" value="1"/>
</dbReference>